<evidence type="ECO:0000313" key="1">
    <source>
        <dbReference type="EMBL" id="AFL82009.1"/>
    </source>
</evidence>
<organism evidence="1 2">
    <name type="scientific">Aequorivita sublithincola (strain DSM 14238 / LMG 21431 / ACAM 643 / 9-3)</name>
    <dbReference type="NCBI Taxonomy" id="746697"/>
    <lineage>
        <taxon>Bacteria</taxon>
        <taxon>Pseudomonadati</taxon>
        <taxon>Bacteroidota</taxon>
        <taxon>Flavobacteriia</taxon>
        <taxon>Flavobacteriales</taxon>
        <taxon>Flavobacteriaceae</taxon>
        <taxon>Aequorivita</taxon>
    </lineage>
</organism>
<dbReference type="HOGENOM" id="CLU_484733_0_0_10"/>
<dbReference type="RefSeq" id="WP_014783258.1">
    <property type="nucleotide sequence ID" value="NC_018013.1"/>
</dbReference>
<dbReference type="eggNOG" id="ENOG5031IR4">
    <property type="taxonomic scope" value="Bacteria"/>
</dbReference>
<dbReference type="EMBL" id="CP003280">
    <property type="protein sequence ID" value="AFL82009.1"/>
    <property type="molecule type" value="Genomic_DNA"/>
</dbReference>
<protein>
    <submittedName>
        <fullName evidence="1">Uncharacterized protein</fullName>
    </submittedName>
</protein>
<keyword evidence="2" id="KW-1185">Reference proteome</keyword>
<gene>
    <name evidence="1" type="ordered locus">Aeqsu_2553</name>
</gene>
<dbReference type="STRING" id="746697.Aeqsu_2553"/>
<dbReference type="KEGG" id="asl:Aeqsu_2553"/>
<sequence length="559" mass="65560">MLYIKFEIQDSSKYKDFQKLYNHMVMVRQPGFKFDEEGPNFDWDTMTEAEINIAMVELNTFLDEQVEPEIYRCKKLLPIYVNIFLENYLRSDTENLESFGSHDIYSIFNYLEFGFEVDMDSLENMNERLGIVKFSTGNYPFGGLARFIMTLAAYDLKPIECFDGFNVCKFKWISEYKYESIISTQTKNPFQTFQKWINNTFFKKSLLALVLLIANNAIAQTNSSSCILNNRTNQAEIQNLLVLENPEFPSPEKELLFFFSESYFFDPHNYYGSVKDVESVHTIYDPQQRIISVDTSNFASQNHLLKNEKISRKPIVDHIGIDSISKKGHKIQLFHFGDFPEYEYQIYEVEKERIVNVFESTSVLTYSKDLTYDKNNNLIKIVTTDDYNDQEIELATYNSNGSIKSKKNITHVDGTRVIATNYSYKNNLIIQIEKHEAIYFLDLELEDKHVENIDYSKYINSNTLIILDVVNFTYNEDNQLIKIEENKKDFSESGGINYENSQTFSLNYQPNKLVINASFPELRNYEFLFDDLGNPLQINSYVVDENKSWLHKSTRFKIL</sequence>
<accession>I3YYE1</accession>
<dbReference type="Gene3D" id="2.180.10.10">
    <property type="entry name" value="RHS repeat-associated core"/>
    <property type="match status" value="1"/>
</dbReference>
<dbReference type="PATRIC" id="fig|746697.3.peg.2605"/>
<reference evidence="1 2" key="1">
    <citation type="submission" date="2012-06" db="EMBL/GenBank/DDBJ databases">
        <title>The complete genome of Aequorivita sublithincola DSM 14238.</title>
        <authorList>
            <consortium name="US DOE Joint Genome Institute (JGI-PGF)"/>
            <person name="Lucas S."/>
            <person name="Copeland A."/>
            <person name="Lapidus A."/>
            <person name="Goodwin L."/>
            <person name="Pitluck S."/>
            <person name="Peters L."/>
            <person name="Munk A.C.C."/>
            <person name="Kyrpides N."/>
            <person name="Mavromatis K."/>
            <person name="Pagani I."/>
            <person name="Ivanova N."/>
            <person name="Ovchinnikova G."/>
            <person name="Zeytun A."/>
            <person name="Detter J.C."/>
            <person name="Han C."/>
            <person name="Land M."/>
            <person name="Hauser L."/>
            <person name="Markowitz V."/>
            <person name="Cheng J.-F."/>
            <person name="Hugenholtz P."/>
            <person name="Woyke T."/>
            <person name="Wu D."/>
            <person name="Tindall B."/>
            <person name="Faehnrich R."/>
            <person name="Brambilla E."/>
            <person name="Klenk H.-P."/>
            <person name="Eisen J.A."/>
        </authorList>
    </citation>
    <scope>NUCLEOTIDE SEQUENCE [LARGE SCALE GENOMIC DNA]</scope>
    <source>
        <strain evidence="2">DSM 14238 / LMG 21431 / ACAM 643 / 9-3</strain>
    </source>
</reference>
<name>I3YYE1_AEQSU</name>
<dbReference type="OrthoDB" id="1442049at2"/>
<proteinExistence type="predicted"/>
<dbReference type="Proteomes" id="UP000006049">
    <property type="component" value="Chromosome"/>
</dbReference>
<dbReference type="AlphaFoldDB" id="I3YYE1"/>
<evidence type="ECO:0000313" key="2">
    <source>
        <dbReference type="Proteomes" id="UP000006049"/>
    </source>
</evidence>